<sequence>FKSLSAQMAPVGQAITFPAIITLCLLCGAHGYPKYWWDSSQGVIPEGNPCGAHPERAYPELEVDGFWLESPHGVPRPDPSIYFEFRSSARDLVSSLCPGANYSLQGFFPVPSLVLLTSSEGRFLYPAPTPGCQNRVDWGASMSPRAATLFNATYAVPCNVSADVIQFRVTSASRGYPGTWAQAATTMPVDASCAAAACPIVATTRSAPSPVKSPPPTKQTETPPPSPPKQKKTPMPLSPPKQKKTPMPLSPPKQKKTPLPPSPSKQTETPPPSPPKQKKPPLPPSHKQKLPPSPSKQTKTPLPLSPSKQREPPPKNHSPPLPKPNLSSLPVM</sequence>
<proteinExistence type="predicted"/>
<dbReference type="Proteomes" id="UP000747110">
    <property type="component" value="Unassembled WGS sequence"/>
</dbReference>
<feature type="compositionally biased region" description="Pro residues" evidence="1">
    <location>
        <begin position="258"/>
        <end position="284"/>
    </location>
</feature>
<dbReference type="EMBL" id="BNCP01000022">
    <property type="protein sequence ID" value="GIL81979.1"/>
    <property type="molecule type" value="Genomic_DNA"/>
</dbReference>
<dbReference type="AlphaFoldDB" id="A0A8J4CJ15"/>
<dbReference type="OrthoDB" id="542094at2759"/>
<evidence type="ECO:0000256" key="1">
    <source>
        <dbReference type="SAM" id="MobiDB-lite"/>
    </source>
</evidence>
<keyword evidence="3" id="KW-1185">Reference proteome</keyword>
<evidence type="ECO:0000313" key="3">
    <source>
        <dbReference type="Proteomes" id="UP000747110"/>
    </source>
</evidence>
<organism evidence="2 3">
    <name type="scientific">Volvox reticuliferus</name>
    <dbReference type="NCBI Taxonomy" id="1737510"/>
    <lineage>
        <taxon>Eukaryota</taxon>
        <taxon>Viridiplantae</taxon>
        <taxon>Chlorophyta</taxon>
        <taxon>core chlorophytes</taxon>
        <taxon>Chlorophyceae</taxon>
        <taxon>CS clade</taxon>
        <taxon>Chlamydomonadales</taxon>
        <taxon>Volvocaceae</taxon>
        <taxon>Volvox</taxon>
    </lineage>
</organism>
<reference evidence="2" key="1">
    <citation type="journal article" date="2021" name="Proc. Natl. Acad. Sci. U.S.A.">
        <title>Three genomes in the algal genus Volvox reveal the fate of a haploid sex-determining region after a transition to homothallism.</title>
        <authorList>
            <person name="Yamamoto K."/>
            <person name="Hamaji T."/>
            <person name="Kawai-Toyooka H."/>
            <person name="Matsuzaki R."/>
            <person name="Takahashi F."/>
            <person name="Nishimura Y."/>
            <person name="Kawachi M."/>
            <person name="Noguchi H."/>
            <person name="Minakuchi Y."/>
            <person name="Umen J.G."/>
            <person name="Toyoda A."/>
            <person name="Nozaki H."/>
        </authorList>
    </citation>
    <scope>NUCLEOTIDE SEQUENCE</scope>
    <source>
        <strain evidence="2">NIES-3786</strain>
    </source>
</reference>
<feature type="region of interest" description="Disordered" evidence="1">
    <location>
        <begin position="205"/>
        <end position="332"/>
    </location>
</feature>
<accession>A0A8J4CJ15</accession>
<gene>
    <name evidence="2" type="ORF">Vretifemale_10905</name>
</gene>
<feature type="compositionally biased region" description="Pro residues" evidence="1">
    <location>
        <begin position="211"/>
        <end position="228"/>
    </location>
</feature>
<name>A0A8J4CJ15_9CHLO</name>
<dbReference type="PRINTS" id="PR01217">
    <property type="entry name" value="PRICHEXTENSN"/>
</dbReference>
<evidence type="ECO:0000313" key="2">
    <source>
        <dbReference type="EMBL" id="GIL81979.1"/>
    </source>
</evidence>
<protein>
    <submittedName>
        <fullName evidence="2">Uncharacterized protein</fullName>
    </submittedName>
</protein>
<feature type="non-terminal residue" evidence="2">
    <location>
        <position position="332"/>
    </location>
</feature>
<comment type="caution">
    <text evidence="2">The sequence shown here is derived from an EMBL/GenBank/DDBJ whole genome shotgun (WGS) entry which is preliminary data.</text>
</comment>